<dbReference type="AlphaFoldDB" id="A0A1I1TDA4"/>
<dbReference type="InterPro" id="IPR025622">
    <property type="entry name" value="YqzE"/>
</dbReference>
<proteinExistence type="predicted"/>
<name>A0A1I1TDA4_9BACL</name>
<evidence type="ECO:0000313" key="2">
    <source>
        <dbReference type="Proteomes" id="UP000198855"/>
    </source>
</evidence>
<gene>
    <name evidence="1" type="ORF">SAMN05216378_0463</name>
</gene>
<reference evidence="2" key="1">
    <citation type="submission" date="2016-10" db="EMBL/GenBank/DDBJ databases">
        <authorList>
            <person name="Varghese N."/>
            <person name="Submissions S."/>
        </authorList>
    </citation>
    <scope>NUCLEOTIDE SEQUENCE [LARGE SCALE GENOMIC DNA]</scope>
    <source>
        <strain evidence="2">CGMCC 1.10784</strain>
    </source>
</reference>
<evidence type="ECO:0000313" key="1">
    <source>
        <dbReference type="EMBL" id="SFD56594.1"/>
    </source>
</evidence>
<dbReference type="RefSeq" id="WP_091180544.1">
    <property type="nucleotide sequence ID" value="NZ_FOMT01000001.1"/>
</dbReference>
<dbReference type="Proteomes" id="UP000198855">
    <property type="component" value="Unassembled WGS sequence"/>
</dbReference>
<keyword evidence="2" id="KW-1185">Reference proteome</keyword>
<sequence length="62" mass="7379">MANGHDLIKYMTVEFVNYIETPRDERKQAKASAKAAKEHWLTRWFGWGPTSVLLWWKGRSER</sequence>
<dbReference type="EMBL" id="FOMT01000001">
    <property type="protein sequence ID" value="SFD56594.1"/>
    <property type="molecule type" value="Genomic_DNA"/>
</dbReference>
<dbReference type="Pfam" id="PF14038">
    <property type="entry name" value="YqzE"/>
    <property type="match status" value="1"/>
</dbReference>
<dbReference type="STRING" id="1045775.SAMN05216378_0463"/>
<organism evidence="1 2">
    <name type="scientific">Paenibacillus catalpae</name>
    <dbReference type="NCBI Taxonomy" id="1045775"/>
    <lineage>
        <taxon>Bacteria</taxon>
        <taxon>Bacillati</taxon>
        <taxon>Bacillota</taxon>
        <taxon>Bacilli</taxon>
        <taxon>Bacillales</taxon>
        <taxon>Paenibacillaceae</taxon>
        <taxon>Paenibacillus</taxon>
    </lineage>
</organism>
<accession>A0A1I1TDA4</accession>
<protein>
    <submittedName>
        <fullName evidence="1">YqzE-like protein</fullName>
    </submittedName>
</protein>